<reference evidence="3 4" key="1">
    <citation type="submission" date="2019-04" db="EMBL/GenBank/DDBJ databases">
        <title>Taxonomy of novel Haliea sp. from mangrove soil of West Coast of India.</title>
        <authorList>
            <person name="Verma A."/>
            <person name="Kumar P."/>
            <person name="Krishnamurthi S."/>
        </authorList>
    </citation>
    <scope>NUCLEOTIDE SEQUENCE [LARGE SCALE GENOMIC DNA]</scope>
    <source>
        <strain evidence="3 4">SAOS-164</strain>
    </source>
</reference>
<evidence type="ECO:0000256" key="1">
    <source>
        <dbReference type="ARBA" id="ARBA00006484"/>
    </source>
</evidence>
<sequence>MARIFITGSTDGLGFLAAEELLQQGHEVVLHARNADRARDVVARLPTMTPVVIGDLAQLAQMVQVAEQVNHLGQFDAIIHNAGLFTGDAQGRVETEEGLPSTIAVNVLAPYVLTALIHRPQRLVYLASSMHEGASADLSDLEWKRRQWNSSAAYSQSKLCVVMLALAVARFWPEVNVNAVDPGWVPTRMGGPSAPDDLREGILTQTWLAAGDDASCAVSGQYFFHRQRQQPDAAALEMWRQEALLSWCCERSGITLAGGG</sequence>
<dbReference type="Proteomes" id="UP000298050">
    <property type="component" value="Unassembled WGS sequence"/>
</dbReference>
<dbReference type="Gene3D" id="3.40.50.720">
    <property type="entry name" value="NAD(P)-binding Rossmann-like Domain"/>
    <property type="match status" value="1"/>
</dbReference>
<protein>
    <submittedName>
        <fullName evidence="3">SDR family NAD(P)-dependent oxidoreductase</fullName>
    </submittedName>
</protein>
<evidence type="ECO:0000313" key="3">
    <source>
        <dbReference type="EMBL" id="TGD72240.1"/>
    </source>
</evidence>
<name>A0A4Z0LYC6_9GAMM</name>
<dbReference type="InterPro" id="IPR002347">
    <property type="entry name" value="SDR_fam"/>
</dbReference>
<dbReference type="Pfam" id="PF00106">
    <property type="entry name" value="adh_short"/>
    <property type="match status" value="1"/>
</dbReference>
<dbReference type="PANTHER" id="PTHR24320:SF274">
    <property type="entry name" value="CHAIN DEHYDROGENASE, PUTATIVE (AFU_ORTHOLOGUE AFUA_4G00440)-RELATED"/>
    <property type="match status" value="1"/>
</dbReference>
<dbReference type="OrthoDB" id="5786478at2"/>
<organism evidence="3 4">
    <name type="scientific">Mangrovimicrobium sediminis</name>
    <dbReference type="NCBI Taxonomy" id="2562682"/>
    <lineage>
        <taxon>Bacteria</taxon>
        <taxon>Pseudomonadati</taxon>
        <taxon>Pseudomonadota</taxon>
        <taxon>Gammaproteobacteria</taxon>
        <taxon>Cellvibrionales</taxon>
        <taxon>Halieaceae</taxon>
        <taxon>Mangrovimicrobium</taxon>
    </lineage>
</organism>
<dbReference type="EMBL" id="SRLE01000011">
    <property type="protein sequence ID" value="TGD72240.1"/>
    <property type="molecule type" value="Genomic_DNA"/>
</dbReference>
<dbReference type="PANTHER" id="PTHR24320">
    <property type="entry name" value="RETINOL DEHYDROGENASE"/>
    <property type="match status" value="1"/>
</dbReference>
<keyword evidence="4" id="KW-1185">Reference proteome</keyword>
<evidence type="ECO:0000256" key="2">
    <source>
        <dbReference type="ARBA" id="ARBA00023002"/>
    </source>
</evidence>
<gene>
    <name evidence="3" type="ORF">E4634_16380</name>
</gene>
<dbReference type="InterPro" id="IPR036291">
    <property type="entry name" value="NAD(P)-bd_dom_sf"/>
</dbReference>
<accession>A0A4Z0LYC6</accession>
<proteinExistence type="inferred from homology"/>
<dbReference type="RefSeq" id="WP_135445729.1">
    <property type="nucleotide sequence ID" value="NZ_SRLE01000011.1"/>
</dbReference>
<dbReference type="SUPFAM" id="SSF51735">
    <property type="entry name" value="NAD(P)-binding Rossmann-fold domains"/>
    <property type="match status" value="1"/>
</dbReference>
<evidence type="ECO:0000313" key="4">
    <source>
        <dbReference type="Proteomes" id="UP000298050"/>
    </source>
</evidence>
<keyword evidence="2" id="KW-0560">Oxidoreductase</keyword>
<comment type="caution">
    <text evidence="3">The sequence shown here is derived from an EMBL/GenBank/DDBJ whole genome shotgun (WGS) entry which is preliminary data.</text>
</comment>
<comment type="similarity">
    <text evidence="1">Belongs to the short-chain dehydrogenases/reductases (SDR) family.</text>
</comment>
<dbReference type="AlphaFoldDB" id="A0A4Z0LYC6"/>
<dbReference type="GO" id="GO:0016491">
    <property type="term" value="F:oxidoreductase activity"/>
    <property type="evidence" value="ECO:0007669"/>
    <property type="project" value="UniProtKB-KW"/>
</dbReference>
<dbReference type="PRINTS" id="PR00081">
    <property type="entry name" value="GDHRDH"/>
</dbReference>